<gene>
    <name evidence="4" type="ORF">HPS55_11730</name>
</gene>
<keyword evidence="2" id="KW-0812">Transmembrane</keyword>
<feature type="transmembrane region" description="Helical" evidence="2">
    <location>
        <begin position="20"/>
        <end position="40"/>
    </location>
</feature>
<dbReference type="RefSeq" id="WP_172178493.1">
    <property type="nucleotide sequence ID" value="NZ_CASGIA010000023.1"/>
</dbReference>
<reference evidence="4 5" key="1">
    <citation type="submission" date="2020-05" db="EMBL/GenBank/DDBJ databases">
        <title>Distinct polysaccharide utilization as determinants for interspecies competition between intestinal Prevotella spp.</title>
        <authorList>
            <person name="Galvez E.J.C."/>
            <person name="Iljazovic A."/>
            <person name="Strowig T."/>
        </authorList>
    </citation>
    <scope>NUCLEOTIDE SEQUENCE [LARGE SCALE GENOMIC DNA]</scope>
    <source>
        <strain evidence="4 5">PROD</strain>
    </source>
</reference>
<evidence type="ECO:0000256" key="2">
    <source>
        <dbReference type="SAM" id="Phobius"/>
    </source>
</evidence>
<dbReference type="EMBL" id="JABKKE010000022">
    <property type="protein sequence ID" value="NPE14977.1"/>
    <property type="molecule type" value="Genomic_DNA"/>
</dbReference>
<keyword evidence="2" id="KW-1133">Transmembrane helix</keyword>
<sequence>MKANNIISKIRTVHWTRRRIFTVIGCAVLILCLVEFYSIWLSRTRIAFVNFQPIALQGFSQANDNPMISLSDVPVKDIKKLGNYDIVFVNGMGLNITAEQREYIKKLAEDGKPIYTTMATNPDNNISNLTTNEIVMVQEYMMYGGKKNCRSLLSFIRHNIDGKIIFTGKAEKPQSKPNNYLYYPAENGSDDEHEFLSVDEYEQFMHKNGLWHDGAQKIIVTGQITDPSDLILALAKTGRYNVYPIASMTRLREYAGKIRPAAIINLAHGRLGDDMVAWLKQTNTLLFDPLTINDLKENWEADKLGMAGGFMSQSVVMPEIDGAIRTSALFAQRKDKNGLLRPYAIPERLATFLQTLDHYMALRTKPNVEKRVAVVYFKGPGQASLVASGMDVVPSLYNMLTRLKAEGYSVVGLPATVSEFAAQIRQRGMLFNSFAAGDAEKFMKTGYPQFVTRNQYEAWTAQSLCKDKAAEVDKAFGAFPGDDNLLKTADGRLAFACIRYGNVALLPQPMAGEGKDEFKIVHGTDKCPPHSYIAPYLWIQHGFRADALIHFGTHGSLEFTPHKQVALSDKDWPDRLVGALPHFYIYSIDNVGEGMIAKRRAYADIISYLTPPFHESGLRDTYQQLSKKIRDFDTAQGDKQQLRKDIKTLAVKLDLCKDLDIDTNLLKPLTDDEVAQIENYAEEITNEKVTGTPYTMGVPYDDEDIRTSVFAMTTDPVAYCRYNLDRMKGRVGKLGKAAFNDRYLSTAKQTVTSLYDNESGVSDRTICDIAGISDAELQQSRKVIEWKNAPKGMLAMMMAMSKRDKEAGKDGMAGMTGKMKKASDEVPQAKNTPMAKFMRYRMRKMLAKGDMSQMIDVARSEEALKKMGAAMTKKKSGGMDMAGGSSKPKYDRKEVEMAEAISQVETALKNVGAYRRMLHDCPQAELASICNALNGGYTAPSPGGDPIVNPNTLPTGRNLFAINAEETPTEDAWDKGVALAKATIADYRKAHKGEFPRKVSYTLWSGEFIQTGGATIAQVLYMLGVEPVRDRYGRVNDLKLIPSKELGRPRIDVVVQTSGQLRDLAASRLFLINRAVQMAAAASDDDFGNMVKDGVDESERYLIDKGVPPAEAREISKYRVFGGVQGGYGTGIQNMVEKGDSWDNDKQIADRYISNMGAFYGDRDHWEAYAADAFGAALTRTDVVMQPRQNNTWGALSLDHVYEFMGGMNLAVRQVTGKDPEAYFADYRNRNDYRVQDSKEAIAVEARTKLFNEKYVKESLKGGATSADALAEMVRNTYGWNVMKPKAISKDMWNEIYDVYVKDKYNLGVHEKMGTSNPAAMQEITATMMETARKGYWKATPEQLKEIAKVHTAFTRKYGASGSSFEGGNRKLQDFIVSKAAAAAEAYRQDMRRQQQTVADRDRKGMVMKKQTVQNGDQMEKTGFNGLYVVVIVLVVFIAFAVIIRNKRKKL</sequence>
<evidence type="ECO:0000313" key="4">
    <source>
        <dbReference type="EMBL" id="NPE14977.1"/>
    </source>
</evidence>
<evidence type="ECO:0000313" key="5">
    <source>
        <dbReference type="Proteomes" id="UP001193734"/>
    </source>
</evidence>
<dbReference type="InterPro" id="IPR003672">
    <property type="entry name" value="CobN/Mg_chltase"/>
</dbReference>
<dbReference type="Pfam" id="PF02514">
    <property type="entry name" value="CobN-Mg_chel"/>
    <property type="match status" value="1"/>
</dbReference>
<evidence type="ECO:0000256" key="1">
    <source>
        <dbReference type="SAM" id="MobiDB-lite"/>
    </source>
</evidence>
<feature type="region of interest" description="Disordered" evidence="1">
    <location>
        <begin position="871"/>
        <end position="891"/>
    </location>
</feature>
<dbReference type="GeneID" id="82158436"/>
<feature type="domain" description="CobN/magnesium chelatase" evidence="3">
    <location>
        <begin position="139"/>
        <end position="1344"/>
    </location>
</feature>
<keyword evidence="2" id="KW-0472">Membrane</keyword>
<dbReference type="PANTHER" id="PTHR44119">
    <property type="entry name" value="MAGNESIUM-CHELATASE SUBUNIT CHLH, CHLOROPLASTIC"/>
    <property type="match status" value="1"/>
</dbReference>
<accession>A0ABX2AW25</accession>
<dbReference type="Proteomes" id="UP001193734">
    <property type="component" value="Unassembled WGS sequence"/>
</dbReference>
<comment type="caution">
    <text evidence="4">The sequence shown here is derived from an EMBL/GenBank/DDBJ whole genome shotgun (WGS) entry which is preliminary data.</text>
</comment>
<feature type="transmembrane region" description="Helical" evidence="2">
    <location>
        <begin position="1426"/>
        <end position="1444"/>
    </location>
</feature>
<keyword evidence="5" id="KW-1185">Reference proteome</keyword>
<name>A0ABX2AW25_9BACT</name>
<dbReference type="PANTHER" id="PTHR44119:SF4">
    <property type="entry name" value="AEROBIC COBALTOCHELATASE SUBUNIT COBN"/>
    <property type="match status" value="1"/>
</dbReference>
<protein>
    <submittedName>
        <fullName evidence="4">Cobaltochelatase subunit CobN</fullName>
    </submittedName>
</protein>
<proteinExistence type="predicted"/>
<evidence type="ECO:0000259" key="3">
    <source>
        <dbReference type="Pfam" id="PF02514"/>
    </source>
</evidence>
<organism evidence="4 5">
    <name type="scientific">Xylanibacter rodentium</name>
    <dbReference type="NCBI Taxonomy" id="2736289"/>
    <lineage>
        <taxon>Bacteria</taxon>
        <taxon>Pseudomonadati</taxon>
        <taxon>Bacteroidota</taxon>
        <taxon>Bacteroidia</taxon>
        <taxon>Bacteroidales</taxon>
        <taxon>Prevotellaceae</taxon>
        <taxon>Xylanibacter</taxon>
    </lineage>
</organism>